<feature type="transmembrane region" description="Helical" evidence="1">
    <location>
        <begin position="39"/>
        <end position="57"/>
    </location>
</feature>
<keyword evidence="1" id="KW-0472">Membrane</keyword>
<keyword evidence="1" id="KW-0812">Transmembrane</keyword>
<organism evidence="2">
    <name type="scientific">Salmonella typhimurium</name>
    <dbReference type="NCBI Taxonomy" id="90371"/>
    <lineage>
        <taxon>Bacteria</taxon>
        <taxon>Pseudomonadati</taxon>
        <taxon>Pseudomonadota</taxon>
        <taxon>Gammaproteobacteria</taxon>
        <taxon>Enterobacterales</taxon>
        <taxon>Enterobacteriaceae</taxon>
        <taxon>Salmonella</taxon>
    </lineage>
</organism>
<comment type="caution">
    <text evidence="2">The sequence shown here is derived from an EMBL/GenBank/DDBJ whole genome shotgun (WGS) entry which is preliminary data.</text>
</comment>
<accession>A0A626FCF1</accession>
<evidence type="ECO:0000256" key="1">
    <source>
        <dbReference type="SAM" id="Phobius"/>
    </source>
</evidence>
<dbReference type="EMBL" id="AALLDS010000081">
    <property type="protein sequence ID" value="EDA7616169.1"/>
    <property type="molecule type" value="Genomic_DNA"/>
</dbReference>
<sequence>MNKVMKAVGWAGITTIVLDLALPFIGGKSFIGPGLIKSYPFIICWAVITVIYYAIYAKKKKIS</sequence>
<name>A0A626FCF1_SALTM</name>
<protein>
    <submittedName>
        <fullName evidence="2">Uncharacterized protein</fullName>
    </submittedName>
</protein>
<dbReference type="AlphaFoldDB" id="A0A626FCF1"/>
<reference evidence="2" key="1">
    <citation type="submission" date="2018-07" db="EMBL/GenBank/DDBJ databases">
        <authorList>
            <person name="Ashton P.M."/>
            <person name="Dallman T."/>
            <person name="Nair S."/>
            <person name="De Pinna E."/>
            <person name="Peters T."/>
            <person name="Grant K."/>
        </authorList>
    </citation>
    <scope>NUCLEOTIDE SEQUENCE</scope>
    <source>
        <strain evidence="2">116039</strain>
    </source>
</reference>
<evidence type="ECO:0000313" key="2">
    <source>
        <dbReference type="EMBL" id="EDA7616169.1"/>
    </source>
</evidence>
<keyword evidence="1" id="KW-1133">Transmembrane helix</keyword>
<gene>
    <name evidence="2" type="ORF">A3V89_25900</name>
</gene>
<proteinExistence type="predicted"/>